<dbReference type="GeneTree" id="ENSGT00390000008751"/>
<dbReference type="InterPro" id="IPR035373">
    <property type="entry name" value="Melibiase/NAGA_C"/>
</dbReference>
<dbReference type="Pfam" id="PF16499">
    <property type="entry name" value="Melibiase_2"/>
    <property type="match status" value="1"/>
</dbReference>
<dbReference type="PANTHER" id="PTHR11452:SF83">
    <property type="entry name" value="ALPHA-GALACTOSIDASE"/>
    <property type="match status" value="1"/>
</dbReference>
<dbReference type="OMA" id="XEKSHIE"/>
<dbReference type="Ensembl" id="ENSCSAVT00000019732.1">
    <property type="protein sequence ID" value="ENSCSAVP00000019521.1"/>
    <property type="gene ID" value="ENSCSAVG00000011446.1"/>
</dbReference>
<dbReference type="SUPFAM" id="SSF51011">
    <property type="entry name" value="Glycosyl hydrolase domain"/>
    <property type="match status" value="1"/>
</dbReference>
<dbReference type="InterPro" id="IPR017853">
    <property type="entry name" value="GH"/>
</dbReference>
<reference evidence="7" key="3">
    <citation type="submission" date="2025-09" db="UniProtKB">
        <authorList>
            <consortium name="Ensembl"/>
        </authorList>
    </citation>
    <scope>IDENTIFICATION</scope>
</reference>
<sequence length="155" mass="17099">MLICGDYSLSTTQCEAQFAIWAMLAAPLFMSNDLNSLDPEVRAVLQNPHVIAVNQDPLGVQGKRYIKQDSIQVFSKPLNKGDYAVAVLSTRTDGTPHEITFTLAQLKVPSGLYSMMDLFPPHQHGKYSADDKLTVSVDPNGVRMFRATPYHLGSD</sequence>
<protein>
    <recommendedName>
        <fullName evidence="6">Alpha galactosidase A C-terminal domain-containing protein</fullName>
    </recommendedName>
</protein>
<dbReference type="SUPFAM" id="SSF51445">
    <property type="entry name" value="(Trans)glycosidases"/>
    <property type="match status" value="1"/>
</dbReference>
<accession>H2ZPK5</accession>
<dbReference type="GO" id="GO:0005737">
    <property type="term" value="C:cytoplasm"/>
    <property type="evidence" value="ECO:0007669"/>
    <property type="project" value="TreeGrafter"/>
</dbReference>
<dbReference type="InParanoid" id="H2ZPK5"/>
<dbReference type="InterPro" id="IPR002241">
    <property type="entry name" value="Glyco_hydro_27"/>
</dbReference>
<dbReference type="eggNOG" id="KOG2366">
    <property type="taxonomic scope" value="Eukaryota"/>
</dbReference>
<evidence type="ECO:0000313" key="8">
    <source>
        <dbReference type="Proteomes" id="UP000007875"/>
    </source>
</evidence>
<dbReference type="Proteomes" id="UP000007875">
    <property type="component" value="Unassembled WGS sequence"/>
</dbReference>
<evidence type="ECO:0000259" key="6">
    <source>
        <dbReference type="Pfam" id="PF17450"/>
    </source>
</evidence>
<dbReference type="STRING" id="51511.ENSCSAVP00000019521"/>
<reference evidence="8" key="1">
    <citation type="submission" date="2003-08" db="EMBL/GenBank/DDBJ databases">
        <authorList>
            <person name="Birren B."/>
            <person name="Nusbaum C."/>
            <person name="Abebe A."/>
            <person name="Abouelleil A."/>
            <person name="Adekoya E."/>
            <person name="Ait-zahra M."/>
            <person name="Allen N."/>
            <person name="Allen T."/>
            <person name="An P."/>
            <person name="Anderson M."/>
            <person name="Anderson S."/>
            <person name="Arachchi H."/>
            <person name="Armbruster J."/>
            <person name="Bachantsang P."/>
            <person name="Baldwin J."/>
            <person name="Barry A."/>
            <person name="Bayul T."/>
            <person name="Blitshsteyn B."/>
            <person name="Bloom T."/>
            <person name="Blye J."/>
            <person name="Boguslavskiy L."/>
            <person name="Borowsky M."/>
            <person name="Boukhgalter B."/>
            <person name="Brunache A."/>
            <person name="Butler J."/>
            <person name="Calixte N."/>
            <person name="Calvo S."/>
            <person name="Camarata J."/>
            <person name="Campo K."/>
            <person name="Chang J."/>
            <person name="Cheshatsang Y."/>
            <person name="Citroen M."/>
            <person name="Collymore A."/>
            <person name="Considine T."/>
            <person name="Cook A."/>
            <person name="Cooke P."/>
            <person name="Corum B."/>
            <person name="Cuomo C."/>
            <person name="David R."/>
            <person name="Dawoe T."/>
            <person name="Degray S."/>
            <person name="Dodge S."/>
            <person name="Dooley K."/>
            <person name="Dorje P."/>
            <person name="Dorjee K."/>
            <person name="Dorris L."/>
            <person name="Duffey N."/>
            <person name="Dupes A."/>
            <person name="Elkins T."/>
            <person name="Engels R."/>
            <person name="Erickson J."/>
            <person name="Farina A."/>
            <person name="Faro S."/>
            <person name="Ferreira P."/>
            <person name="Fischer H."/>
            <person name="Fitzgerald M."/>
            <person name="Foley K."/>
            <person name="Gage D."/>
            <person name="Galagan J."/>
            <person name="Gearin G."/>
            <person name="Gnerre S."/>
            <person name="Gnirke A."/>
            <person name="Goyette A."/>
            <person name="Graham J."/>
            <person name="Grandbois E."/>
            <person name="Gyaltsen K."/>
            <person name="Hafez N."/>
            <person name="Hagopian D."/>
            <person name="Hagos B."/>
            <person name="Hall J."/>
            <person name="Hatcher B."/>
            <person name="Heller A."/>
            <person name="Higgins H."/>
            <person name="Honan T."/>
            <person name="Horn A."/>
            <person name="Houde N."/>
            <person name="Hughes L."/>
            <person name="Hulme W."/>
            <person name="Husby E."/>
            <person name="Iliev I."/>
            <person name="Jaffe D."/>
            <person name="Jones C."/>
            <person name="Kamal M."/>
            <person name="Kamat A."/>
            <person name="Kamvysselis M."/>
            <person name="Karlsson E."/>
            <person name="Kells C."/>
            <person name="Kieu A."/>
            <person name="Kisner P."/>
            <person name="Kodira C."/>
            <person name="Kulbokas E."/>
            <person name="Labutti K."/>
            <person name="Lama D."/>
            <person name="Landers T."/>
            <person name="Leger J."/>
            <person name="Levine S."/>
            <person name="Lewis D."/>
            <person name="Lewis T."/>
            <person name="Lindblad-toh K."/>
            <person name="Liu X."/>
            <person name="Lokyitsang T."/>
            <person name="Lokyitsang Y."/>
            <person name="Lucien O."/>
            <person name="Lui A."/>
            <person name="Ma L.J."/>
            <person name="Mabbitt R."/>
            <person name="Macdonald J."/>
            <person name="Maclean C."/>
            <person name="Major J."/>
            <person name="Manning J."/>
            <person name="Marabella R."/>
            <person name="Maru K."/>
            <person name="Matthews C."/>
            <person name="Mauceli E."/>
            <person name="Mccarthy M."/>
            <person name="Mcdonough S."/>
            <person name="Mcghee T."/>
            <person name="Meldrim J."/>
            <person name="Meneus L."/>
            <person name="Mesirov J."/>
            <person name="Mihalev A."/>
            <person name="Mihova T."/>
            <person name="Mikkelsen T."/>
            <person name="Mlenga V."/>
            <person name="Moru K."/>
            <person name="Mozes J."/>
            <person name="Mulrain L."/>
            <person name="Munson G."/>
            <person name="Naylor J."/>
            <person name="Newes C."/>
            <person name="Nguyen C."/>
            <person name="Nguyen N."/>
            <person name="Nguyen T."/>
            <person name="Nicol R."/>
            <person name="Nielsen C."/>
            <person name="Nizzari M."/>
            <person name="Norbu C."/>
            <person name="Norbu N."/>
            <person name="O'donnell P."/>
            <person name="Okoawo O."/>
            <person name="O'leary S."/>
            <person name="Omotosho B."/>
            <person name="O'neill K."/>
            <person name="Osman S."/>
            <person name="Parker S."/>
            <person name="Perrin D."/>
            <person name="Phunkhang P."/>
            <person name="Piqani B."/>
            <person name="Purcell S."/>
            <person name="Rachupka T."/>
            <person name="Ramasamy U."/>
            <person name="Rameau R."/>
            <person name="Ray V."/>
            <person name="Raymond C."/>
            <person name="Retta R."/>
            <person name="Richardson S."/>
            <person name="Rise C."/>
            <person name="Rodriguez J."/>
            <person name="Rogers J."/>
            <person name="Rogov P."/>
            <person name="Rutman M."/>
            <person name="Schupbach R."/>
            <person name="Seaman C."/>
            <person name="Settipalli S."/>
            <person name="Sharpe T."/>
            <person name="Sheridan J."/>
            <person name="Sherpa N."/>
            <person name="Shi J."/>
            <person name="Smirnov S."/>
            <person name="Smith C."/>
            <person name="Sougnez C."/>
            <person name="Spencer B."/>
            <person name="Stalker J."/>
            <person name="Stange-thomann N."/>
            <person name="Stavropoulos S."/>
            <person name="Stetson K."/>
            <person name="Stone C."/>
            <person name="Stone S."/>
            <person name="Stubbs M."/>
            <person name="Talamas J."/>
            <person name="Tchuinga P."/>
            <person name="Tenzing P."/>
            <person name="Tesfaye S."/>
            <person name="Theodore J."/>
            <person name="Thoulutsang Y."/>
            <person name="Topham K."/>
            <person name="Towey S."/>
            <person name="Tsamla T."/>
            <person name="Tsomo N."/>
            <person name="Vallee D."/>
            <person name="Vassiliev H."/>
            <person name="Venkataraman V."/>
            <person name="Vinson J."/>
            <person name="Vo A."/>
            <person name="Wade C."/>
            <person name="Wang S."/>
            <person name="Wangchuk T."/>
            <person name="Wangdi T."/>
            <person name="Whittaker C."/>
            <person name="Wilkinson J."/>
            <person name="Wu Y."/>
            <person name="Wyman D."/>
            <person name="Yadav S."/>
            <person name="Yang S."/>
            <person name="Yang X."/>
            <person name="Yeager S."/>
            <person name="Yee E."/>
            <person name="Young G."/>
            <person name="Zainoun J."/>
            <person name="Zembeck L."/>
            <person name="Zimmer A."/>
            <person name="Zody M."/>
            <person name="Lander E."/>
        </authorList>
    </citation>
    <scope>NUCLEOTIDE SEQUENCE [LARGE SCALE GENOMIC DNA]</scope>
</reference>
<dbReference type="InterPro" id="IPR013785">
    <property type="entry name" value="Aldolase_TIM"/>
</dbReference>
<reference evidence="7" key="2">
    <citation type="submission" date="2025-08" db="UniProtKB">
        <authorList>
            <consortium name="Ensembl"/>
        </authorList>
    </citation>
    <scope>IDENTIFICATION</scope>
</reference>
<keyword evidence="4" id="KW-0325">Glycoprotein</keyword>
<dbReference type="InterPro" id="IPR013780">
    <property type="entry name" value="Glyco_hydro_b"/>
</dbReference>
<feature type="domain" description="Alpha galactosidase A C-terminal" evidence="6">
    <location>
        <begin position="59"/>
        <end position="141"/>
    </location>
</feature>
<dbReference type="Pfam" id="PF17450">
    <property type="entry name" value="Melibiase_2_C"/>
    <property type="match status" value="1"/>
</dbReference>
<evidence type="ECO:0000313" key="7">
    <source>
        <dbReference type="Ensembl" id="ENSCSAVP00000019521.1"/>
    </source>
</evidence>
<name>H2ZPK5_CIOSA</name>
<comment type="similarity">
    <text evidence="1">Belongs to the glycosyl hydrolase 27 family.</text>
</comment>
<keyword evidence="5" id="KW-0326">Glycosidase</keyword>
<keyword evidence="2" id="KW-0378">Hydrolase</keyword>
<dbReference type="GO" id="GO:0004557">
    <property type="term" value="F:alpha-galactosidase activity"/>
    <property type="evidence" value="ECO:0007669"/>
    <property type="project" value="TreeGrafter"/>
</dbReference>
<evidence type="ECO:0000256" key="5">
    <source>
        <dbReference type="ARBA" id="ARBA00023295"/>
    </source>
</evidence>
<keyword evidence="3" id="KW-1015">Disulfide bond</keyword>
<evidence type="ECO:0000256" key="4">
    <source>
        <dbReference type="ARBA" id="ARBA00023180"/>
    </source>
</evidence>
<dbReference type="Gene3D" id="2.60.40.1180">
    <property type="entry name" value="Golgi alpha-mannosidase II"/>
    <property type="match status" value="1"/>
</dbReference>
<evidence type="ECO:0000256" key="1">
    <source>
        <dbReference type="ARBA" id="ARBA00009743"/>
    </source>
</evidence>
<evidence type="ECO:0000256" key="3">
    <source>
        <dbReference type="ARBA" id="ARBA00023157"/>
    </source>
</evidence>
<dbReference type="Gene3D" id="3.20.20.70">
    <property type="entry name" value="Aldolase class I"/>
    <property type="match status" value="1"/>
</dbReference>
<dbReference type="GO" id="GO:0016139">
    <property type="term" value="P:glycoside catabolic process"/>
    <property type="evidence" value="ECO:0007669"/>
    <property type="project" value="TreeGrafter"/>
</dbReference>
<keyword evidence="8" id="KW-1185">Reference proteome</keyword>
<dbReference type="GO" id="GO:0009311">
    <property type="term" value="P:oligosaccharide metabolic process"/>
    <property type="evidence" value="ECO:0007669"/>
    <property type="project" value="TreeGrafter"/>
</dbReference>
<dbReference type="AlphaFoldDB" id="H2ZPK5"/>
<dbReference type="HOGENOM" id="CLU_1857416_0_0_1"/>
<evidence type="ECO:0000256" key="2">
    <source>
        <dbReference type="ARBA" id="ARBA00022801"/>
    </source>
</evidence>
<organism evidence="7 8">
    <name type="scientific">Ciona savignyi</name>
    <name type="common">Pacific transparent sea squirt</name>
    <dbReference type="NCBI Taxonomy" id="51511"/>
    <lineage>
        <taxon>Eukaryota</taxon>
        <taxon>Metazoa</taxon>
        <taxon>Chordata</taxon>
        <taxon>Tunicata</taxon>
        <taxon>Ascidiacea</taxon>
        <taxon>Phlebobranchia</taxon>
        <taxon>Cionidae</taxon>
        <taxon>Ciona</taxon>
    </lineage>
</organism>
<proteinExistence type="inferred from homology"/>
<dbReference type="PANTHER" id="PTHR11452">
    <property type="entry name" value="ALPHA-GALACTOSIDASE/ALPHA-N-ACETYLGALACTOSAMINIDASE"/>
    <property type="match status" value="1"/>
</dbReference>